<evidence type="ECO:0000259" key="7">
    <source>
        <dbReference type="PROSITE" id="PS50824"/>
    </source>
</evidence>
<dbReference type="InterPro" id="IPR004020">
    <property type="entry name" value="DAPIN"/>
</dbReference>
<dbReference type="STRING" id="9402.L5KJM7"/>
<dbReference type="PROSITE" id="PS50119">
    <property type="entry name" value="ZF_BBOX"/>
    <property type="match status" value="1"/>
</dbReference>
<keyword evidence="1 3" id="KW-0863">Zinc-finger</keyword>
<evidence type="ECO:0000259" key="5">
    <source>
        <dbReference type="PROSITE" id="PS50119"/>
    </source>
</evidence>
<feature type="compositionally biased region" description="Low complexity" evidence="4">
    <location>
        <begin position="215"/>
        <end position="226"/>
    </location>
</feature>
<evidence type="ECO:0000256" key="3">
    <source>
        <dbReference type="PROSITE-ProRule" id="PRU00024"/>
    </source>
</evidence>
<dbReference type="SUPFAM" id="SSF49899">
    <property type="entry name" value="Concanavalin A-like lectins/glucanases"/>
    <property type="match status" value="1"/>
</dbReference>
<dbReference type="FunCoup" id="L5KJM7">
    <property type="interactions" value="40"/>
</dbReference>
<dbReference type="Pfam" id="PF00622">
    <property type="entry name" value="SPRY"/>
    <property type="match status" value="1"/>
</dbReference>
<dbReference type="PROSITE" id="PS50188">
    <property type="entry name" value="B302_SPRY"/>
    <property type="match status" value="1"/>
</dbReference>
<dbReference type="InterPro" id="IPR006574">
    <property type="entry name" value="PRY"/>
</dbReference>
<name>L5KJM7_PTEAL</name>
<dbReference type="Gene3D" id="2.60.120.920">
    <property type="match status" value="1"/>
</dbReference>
<dbReference type="Proteomes" id="UP000010552">
    <property type="component" value="Unassembled WGS sequence"/>
</dbReference>
<evidence type="ECO:0000256" key="4">
    <source>
        <dbReference type="SAM" id="MobiDB-lite"/>
    </source>
</evidence>
<reference evidence="9" key="1">
    <citation type="journal article" date="2013" name="Science">
        <title>Comparative analysis of bat genomes provides insight into the evolution of flight and immunity.</title>
        <authorList>
            <person name="Zhang G."/>
            <person name="Cowled C."/>
            <person name="Shi Z."/>
            <person name="Huang Z."/>
            <person name="Bishop-Lilly K.A."/>
            <person name="Fang X."/>
            <person name="Wynne J.W."/>
            <person name="Xiong Z."/>
            <person name="Baker M.L."/>
            <person name="Zhao W."/>
            <person name="Tachedjian M."/>
            <person name="Zhu Y."/>
            <person name="Zhou P."/>
            <person name="Jiang X."/>
            <person name="Ng J."/>
            <person name="Yang L."/>
            <person name="Wu L."/>
            <person name="Xiao J."/>
            <person name="Feng Y."/>
            <person name="Chen Y."/>
            <person name="Sun X."/>
            <person name="Zhang Y."/>
            <person name="Marsh G.A."/>
            <person name="Crameri G."/>
            <person name="Broder C.C."/>
            <person name="Frey K.G."/>
            <person name="Wang L.F."/>
            <person name="Wang J."/>
        </authorList>
    </citation>
    <scope>NUCLEOTIDE SEQUENCE [LARGE SCALE GENOMIC DNA]</scope>
</reference>
<dbReference type="CDD" id="cd15813">
    <property type="entry name" value="SPRY_PRY_TRIM20"/>
    <property type="match status" value="1"/>
</dbReference>
<dbReference type="SMART" id="SM00589">
    <property type="entry name" value="PRY"/>
    <property type="match status" value="1"/>
</dbReference>
<feature type="domain" description="B box-type" evidence="5">
    <location>
        <begin position="448"/>
        <end position="490"/>
    </location>
</feature>
<feature type="compositionally biased region" description="Basic and acidic residues" evidence="4">
    <location>
        <begin position="119"/>
        <end position="131"/>
    </location>
</feature>
<feature type="region of interest" description="Disordered" evidence="4">
    <location>
        <begin position="115"/>
        <end position="227"/>
    </location>
</feature>
<keyword evidence="1 3" id="KW-0479">Metal-binding</keyword>
<evidence type="ECO:0000313" key="8">
    <source>
        <dbReference type="EMBL" id="ELK10738.1"/>
    </source>
</evidence>
<evidence type="ECO:0000256" key="2">
    <source>
        <dbReference type="ARBA" id="ARBA00022833"/>
    </source>
</evidence>
<dbReference type="SUPFAM" id="SSF57845">
    <property type="entry name" value="B-box zinc-binding domain"/>
    <property type="match status" value="1"/>
</dbReference>
<organism evidence="8 9">
    <name type="scientific">Pteropus alecto</name>
    <name type="common">Black flying fox</name>
    <dbReference type="NCBI Taxonomy" id="9402"/>
    <lineage>
        <taxon>Eukaryota</taxon>
        <taxon>Metazoa</taxon>
        <taxon>Chordata</taxon>
        <taxon>Craniata</taxon>
        <taxon>Vertebrata</taxon>
        <taxon>Euteleostomi</taxon>
        <taxon>Mammalia</taxon>
        <taxon>Eutheria</taxon>
        <taxon>Laurasiatheria</taxon>
        <taxon>Chiroptera</taxon>
        <taxon>Yinpterochiroptera</taxon>
        <taxon>Pteropodoidea</taxon>
        <taxon>Pteropodidae</taxon>
        <taxon>Pteropodinae</taxon>
        <taxon>Pteropus</taxon>
    </lineage>
</organism>
<dbReference type="SMART" id="SM00336">
    <property type="entry name" value="BBOX"/>
    <property type="match status" value="1"/>
</dbReference>
<dbReference type="Pfam" id="PF00643">
    <property type="entry name" value="zf-B_box"/>
    <property type="match status" value="1"/>
</dbReference>
<dbReference type="AlphaFoldDB" id="L5KJM7"/>
<keyword evidence="2" id="KW-0862">Zinc</keyword>
<dbReference type="InParanoid" id="L5KJM7"/>
<dbReference type="CDD" id="cd08321">
    <property type="entry name" value="Pyrin_ASC-like"/>
    <property type="match status" value="1"/>
</dbReference>
<sequence length="880" mass="98407">MAKTPSDHLLFSLEELVPYDFEKFKFKLQNISLEKVPPRIPRGQLQTAKPVKLATLLLDHYGEKYAVHLTLQVLKAINQHLLAEELHKAIGPEYPNQESGTSCAEVSCFSRENNFKNLRIPDDPEGDRQRQSGDGAMSLPASQPEAGRGTQKKPQGKRRDQKSSEGLDMQGKPGARGAILSSRRSALPSKLQPEKGNNVSVRLRRKKGMPSAGRLQGLSSGSLGSLGRKECKLSEAHLPSKRRPKSLEFTISSGEREPLNPSILFPQEKMRSETLDLTATPSEVATLDVGAAVAPERGSRNSEHCVILGGRAFRNTFSNISLAKEEKTCEHPESIGPSEKNGIEGPETLKTLGEVVGGVLHEPSNPEIPPSSGRSQDKAVCTLCCAQGDLVGGTCTHDSCSCSIASRDPKVPGVHSPSCPRYQASLTGKHSGHCKQQEGPQKASLSPKPLPQCERHMKQFQLLFCEDHGEPICLICSLSQEHRGHQVRPIEEAALEYKSWHQLKVAGAKFKLQQVFFFQEQIQKQLEHLKELKKYGEEQRLRGDKDTANYLKLTETPKQKVQYQLEQLYQFLKQQEHLFVAWLEDLGQTIGQVWETYDNQVSRDIALLDELIEELEAKQCQSEWELMQDIGVTLYRAKMVTTPKPWTTLPEVKEKIHLLYQKLEFVEKSMKHFSENLHSEMETFSVPKLIGAQAHAVNVLLDVETAHPNLIFSDDLKSVRLGNKWNCLPDSPERFDSCIITLGSPSFFSGCHYWEVEVGDKTEWILGICKTSINRKGSITLSPENGYWVVMMMKRNEYQASTIPPTRLRMREPPRCVGIFLDYKAGEISFYNVTAKSHIYTFTSFSFSGPLQPIFSPGTHNGGKNTEPLTICPVGCQAPH</sequence>
<dbReference type="InterPro" id="IPR001870">
    <property type="entry name" value="B30.2/SPRY"/>
</dbReference>
<dbReference type="Gene3D" id="3.30.160.60">
    <property type="entry name" value="Classic Zinc Finger"/>
    <property type="match status" value="1"/>
</dbReference>
<dbReference type="GO" id="GO:0008270">
    <property type="term" value="F:zinc ion binding"/>
    <property type="evidence" value="ECO:0007669"/>
    <property type="project" value="UniProtKB-KW"/>
</dbReference>
<dbReference type="SMART" id="SM01289">
    <property type="entry name" value="PYRIN"/>
    <property type="match status" value="1"/>
</dbReference>
<proteinExistence type="predicted"/>
<dbReference type="Gene3D" id="1.10.533.10">
    <property type="entry name" value="Death Domain, Fas"/>
    <property type="match status" value="1"/>
</dbReference>
<dbReference type="PANTHER" id="PTHR24103">
    <property type="entry name" value="E3 UBIQUITIN-PROTEIN LIGASE TRIM"/>
    <property type="match status" value="1"/>
</dbReference>
<dbReference type="InterPro" id="IPR003879">
    <property type="entry name" value="Butyrophylin_SPRY"/>
</dbReference>
<dbReference type="InterPro" id="IPR011029">
    <property type="entry name" value="DEATH-like_dom_sf"/>
</dbReference>
<dbReference type="InterPro" id="IPR013320">
    <property type="entry name" value="ConA-like_dom_sf"/>
</dbReference>
<dbReference type="InterPro" id="IPR003877">
    <property type="entry name" value="SPRY_dom"/>
</dbReference>
<dbReference type="PRINTS" id="PR01407">
    <property type="entry name" value="BUTYPHLNCDUF"/>
</dbReference>
<dbReference type="SUPFAM" id="SSF47986">
    <property type="entry name" value="DEATH domain"/>
    <property type="match status" value="1"/>
</dbReference>
<dbReference type="InterPro" id="IPR050143">
    <property type="entry name" value="TRIM/RBCC"/>
</dbReference>
<dbReference type="InterPro" id="IPR000315">
    <property type="entry name" value="Znf_B-box"/>
</dbReference>
<evidence type="ECO:0000313" key="9">
    <source>
        <dbReference type="Proteomes" id="UP000010552"/>
    </source>
</evidence>
<dbReference type="Pfam" id="PF02758">
    <property type="entry name" value="PYRIN"/>
    <property type="match status" value="1"/>
</dbReference>
<feature type="domain" description="Pyrin" evidence="7">
    <location>
        <begin position="1"/>
        <end position="92"/>
    </location>
</feature>
<evidence type="ECO:0000259" key="6">
    <source>
        <dbReference type="PROSITE" id="PS50188"/>
    </source>
</evidence>
<dbReference type="PROSITE" id="PS50824">
    <property type="entry name" value="DAPIN"/>
    <property type="match status" value="1"/>
</dbReference>
<dbReference type="InterPro" id="IPR043136">
    <property type="entry name" value="B30.2/SPRY_sf"/>
</dbReference>
<evidence type="ECO:0000256" key="1">
    <source>
        <dbReference type="ARBA" id="ARBA00022771"/>
    </source>
</evidence>
<protein>
    <submittedName>
        <fullName evidence="8">Pyrin</fullName>
    </submittedName>
</protein>
<accession>L5KJM7</accession>
<dbReference type="SMART" id="SM00449">
    <property type="entry name" value="SPRY"/>
    <property type="match status" value="1"/>
</dbReference>
<gene>
    <name evidence="8" type="ORF">PAL_GLEAN10011641</name>
</gene>
<dbReference type="Pfam" id="PF13765">
    <property type="entry name" value="PRY"/>
    <property type="match status" value="1"/>
</dbReference>
<feature type="domain" description="B30.2/SPRY" evidence="6">
    <location>
        <begin position="679"/>
        <end position="874"/>
    </location>
</feature>
<dbReference type="FunFam" id="2.60.120.920:FF:000004">
    <property type="entry name" value="Butyrophilin subfamily 1 member A1"/>
    <property type="match status" value="1"/>
</dbReference>
<keyword evidence="9" id="KW-1185">Reference proteome</keyword>
<dbReference type="EMBL" id="KB030715">
    <property type="protein sequence ID" value="ELK10738.1"/>
    <property type="molecule type" value="Genomic_DNA"/>
</dbReference>